<evidence type="ECO:0000256" key="5">
    <source>
        <dbReference type="ARBA" id="ARBA00022643"/>
    </source>
</evidence>
<evidence type="ECO:0000313" key="16">
    <source>
        <dbReference type="EMBL" id="KZL12631.1"/>
    </source>
</evidence>
<evidence type="ECO:0000256" key="8">
    <source>
        <dbReference type="ARBA" id="ARBA00022884"/>
    </source>
</evidence>
<dbReference type="PROSITE" id="PS01136">
    <property type="entry name" value="UPF0034"/>
    <property type="match status" value="1"/>
</dbReference>
<dbReference type="InterPro" id="IPR035587">
    <property type="entry name" value="DUS-like_FMN-bd"/>
</dbReference>
<dbReference type="GO" id="GO:0000049">
    <property type="term" value="F:tRNA binding"/>
    <property type="evidence" value="ECO:0007669"/>
    <property type="project" value="UniProtKB-KW"/>
</dbReference>
<gene>
    <name evidence="16" type="primary">dusC</name>
    <name evidence="16" type="ORF">PsAD2_03937</name>
</gene>
<keyword evidence="5 12" id="KW-0288">FMN</keyword>
<dbReference type="NCBIfam" id="TIGR00737">
    <property type="entry name" value="nifR3_yhdG"/>
    <property type="match status" value="1"/>
</dbReference>
<reference evidence="16 17" key="1">
    <citation type="journal article" date="2016" name="Front. Microbiol.">
        <title>Comparative Genomic Analysis Reveals a Diverse Repertoire of Genes Involved in Prokaryote-Eukaryote Interactions within the Pseudovibrio Genus.</title>
        <authorList>
            <person name="Romano S."/>
            <person name="Fernandez-Guerra A."/>
            <person name="Reen F.J."/>
            <person name="Glockner F.O."/>
            <person name="Crowley S.P."/>
            <person name="O'Sullivan O."/>
            <person name="Cotter P.D."/>
            <person name="Adams C."/>
            <person name="Dobson A.D."/>
            <person name="O'Gara F."/>
        </authorList>
    </citation>
    <scope>NUCLEOTIDE SEQUENCE [LARGE SCALE GENOMIC DNA]</scope>
    <source>
        <strain evidence="16 17">Ad2</strain>
    </source>
</reference>
<dbReference type="InterPro" id="IPR024036">
    <property type="entry name" value="tRNA-dHydroUridine_Synthase_C"/>
</dbReference>
<keyword evidence="3" id="KW-0820">tRNA-binding</keyword>
<dbReference type="InterPro" id="IPR004652">
    <property type="entry name" value="DusB-like"/>
</dbReference>
<dbReference type="PIRSF" id="PIRSF006621">
    <property type="entry name" value="Dus"/>
    <property type="match status" value="1"/>
</dbReference>
<evidence type="ECO:0000256" key="2">
    <source>
        <dbReference type="ARBA" id="ARBA00002790"/>
    </source>
</evidence>
<feature type="binding site" evidence="14">
    <location>
        <position position="70"/>
    </location>
    <ligand>
        <name>FMN</name>
        <dbReference type="ChEBI" id="CHEBI:58210"/>
    </ligand>
</feature>
<evidence type="ECO:0000256" key="13">
    <source>
        <dbReference type="PIRSR" id="PIRSR006621-1"/>
    </source>
</evidence>
<protein>
    <recommendedName>
        <fullName evidence="12">tRNA-dihydrouridine synthase</fullName>
        <ecNumber evidence="12">1.3.1.-</ecNumber>
    </recommendedName>
</protein>
<comment type="similarity">
    <text evidence="12">Belongs to the dus family.</text>
</comment>
<evidence type="ECO:0000256" key="1">
    <source>
        <dbReference type="ARBA" id="ARBA00001917"/>
    </source>
</evidence>
<accession>A0A165UNY3</accession>
<keyword evidence="4 12" id="KW-0285">Flavoprotein</keyword>
<feature type="domain" description="DUS-like FMN-binding" evidence="15">
    <location>
        <begin position="14"/>
        <end position="289"/>
    </location>
</feature>
<comment type="caution">
    <text evidence="16">The sequence shown here is derived from an EMBL/GenBank/DDBJ whole genome shotgun (WGS) entry which is preliminary data.</text>
</comment>
<comment type="cofactor">
    <cofactor evidence="1 12 14">
        <name>FMN</name>
        <dbReference type="ChEBI" id="CHEBI:58210"/>
    </cofactor>
</comment>
<evidence type="ECO:0000256" key="6">
    <source>
        <dbReference type="ARBA" id="ARBA00022694"/>
    </source>
</evidence>
<dbReference type="AlphaFoldDB" id="A0A165UNY3"/>
<dbReference type="Gene3D" id="1.10.1200.80">
    <property type="entry name" value="Putative flavin oxidoreducatase, domain 2"/>
    <property type="match status" value="1"/>
</dbReference>
<dbReference type="InterPro" id="IPR013785">
    <property type="entry name" value="Aldolase_TIM"/>
</dbReference>
<keyword evidence="6 12" id="KW-0819">tRNA processing</keyword>
<organism evidence="16 17">
    <name type="scientific">Pseudovibrio axinellae</name>
    <dbReference type="NCBI Taxonomy" id="989403"/>
    <lineage>
        <taxon>Bacteria</taxon>
        <taxon>Pseudomonadati</taxon>
        <taxon>Pseudomonadota</taxon>
        <taxon>Alphaproteobacteria</taxon>
        <taxon>Hyphomicrobiales</taxon>
        <taxon>Stappiaceae</taxon>
        <taxon>Pseudovibrio</taxon>
    </lineage>
</organism>
<keyword evidence="8" id="KW-0694">RNA-binding</keyword>
<evidence type="ECO:0000256" key="9">
    <source>
        <dbReference type="ARBA" id="ARBA00023002"/>
    </source>
</evidence>
<evidence type="ECO:0000256" key="14">
    <source>
        <dbReference type="PIRSR" id="PIRSR006621-2"/>
    </source>
</evidence>
<comment type="catalytic activity">
    <reaction evidence="10">
        <text>a 5,6-dihydrouridine in tRNA + NADP(+) = a uridine in tRNA + NADPH + H(+)</text>
        <dbReference type="Rhea" id="RHEA:23624"/>
        <dbReference type="Rhea" id="RHEA-COMP:13339"/>
        <dbReference type="Rhea" id="RHEA-COMP:13887"/>
        <dbReference type="ChEBI" id="CHEBI:15378"/>
        <dbReference type="ChEBI" id="CHEBI:57783"/>
        <dbReference type="ChEBI" id="CHEBI:58349"/>
        <dbReference type="ChEBI" id="CHEBI:65315"/>
        <dbReference type="ChEBI" id="CHEBI:74443"/>
    </reaction>
</comment>
<feature type="active site" description="Proton donor" evidence="13">
    <location>
        <position position="100"/>
    </location>
</feature>
<keyword evidence="14" id="KW-0547">Nucleotide-binding</keyword>
<keyword evidence="17" id="KW-1185">Reference proteome</keyword>
<feature type="binding site" evidence="14">
    <location>
        <position position="139"/>
    </location>
    <ligand>
        <name>FMN</name>
        <dbReference type="ChEBI" id="CHEBI:58210"/>
    </ligand>
</feature>
<dbReference type="Gene3D" id="3.20.20.70">
    <property type="entry name" value="Aldolase class I"/>
    <property type="match status" value="1"/>
</dbReference>
<evidence type="ECO:0000256" key="4">
    <source>
        <dbReference type="ARBA" id="ARBA00022630"/>
    </source>
</evidence>
<evidence type="ECO:0000256" key="10">
    <source>
        <dbReference type="ARBA" id="ARBA00048205"/>
    </source>
</evidence>
<dbReference type="OrthoDB" id="9764501at2"/>
<feature type="binding site" evidence="14">
    <location>
        <position position="169"/>
    </location>
    <ligand>
        <name>FMN</name>
        <dbReference type="ChEBI" id="CHEBI:58210"/>
    </ligand>
</feature>
<evidence type="ECO:0000256" key="3">
    <source>
        <dbReference type="ARBA" id="ARBA00022555"/>
    </source>
</evidence>
<dbReference type="Pfam" id="PF01207">
    <property type="entry name" value="Dus"/>
    <property type="match status" value="1"/>
</dbReference>
<dbReference type="GO" id="GO:0050660">
    <property type="term" value="F:flavin adenine dinucleotide binding"/>
    <property type="evidence" value="ECO:0007669"/>
    <property type="project" value="InterPro"/>
</dbReference>
<dbReference type="PANTHER" id="PTHR45846">
    <property type="entry name" value="TRNA-DIHYDROURIDINE(47) SYNTHASE [NAD(P)(+)]-LIKE"/>
    <property type="match status" value="1"/>
</dbReference>
<dbReference type="Proteomes" id="UP000076577">
    <property type="component" value="Unassembled WGS sequence"/>
</dbReference>
<dbReference type="STRING" id="989403.SAMN05421798_10143"/>
<dbReference type="EMBL" id="LMCB01000098">
    <property type="protein sequence ID" value="KZL12631.1"/>
    <property type="molecule type" value="Genomic_DNA"/>
</dbReference>
<dbReference type="InterPro" id="IPR001269">
    <property type="entry name" value="DUS_fam"/>
</dbReference>
<proteinExistence type="inferred from homology"/>
<dbReference type="CDD" id="cd02801">
    <property type="entry name" value="DUS_like_FMN"/>
    <property type="match status" value="1"/>
</dbReference>
<dbReference type="RefSeq" id="WP_068009745.1">
    <property type="nucleotide sequence ID" value="NZ_FOFM01000001.1"/>
</dbReference>
<feature type="binding site" evidence="14">
    <location>
        <begin position="224"/>
        <end position="225"/>
    </location>
    <ligand>
        <name>FMN</name>
        <dbReference type="ChEBI" id="CHEBI:58210"/>
    </ligand>
</feature>
<comment type="catalytic activity">
    <reaction evidence="11">
        <text>a 5,6-dihydrouridine in tRNA + NAD(+) = a uridine in tRNA + NADH + H(+)</text>
        <dbReference type="Rhea" id="RHEA:54452"/>
        <dbReference type="Rhea" id="RHEA-COMP:13339"/>
        <dbReference type="Rhea" id="RHEA-COMP:13887"/>
        <dbReference type="ChEBI" id="CHEBI:15378"/>
        <dbReference type="ChEBI" id="CHEBI:57540"/>
        <dbReference type="ChEBI" id="CHEBI:57945"/>
        <dbReference type="ChEBI" id="CHEBI:65315"/>
        <dbReference type="ChEBI" id="CHEBI:74443"/>
    </reaction>
</comment>
<dbReference type="PATRIC" id="fig|989403.3.peg.4288"/>
<name>A0A165UNY3_9HYPH</name>
<evidence type="ECO:0000256" key="7">
    <source>
        <dbReference type="ARBA" id="ARBA00022857"/>
    </source>
</evidence>
<keyword evidence="9 12" id="KW-0560">Oxidoreductase</keyword>
<keyword evidence="7" id="KW-0521">NADP</keyword>
<dbReference type="EC" id="1.3.1.-" evidence="12"/>
<evidence type="ECO:0000256" key="12">
    <source>
        <dbReference type="PIRNR" id="PIRNR006621"/>
    </source>
</evidence>
<dbReference type="InterPro" id="IPR018517">
    <property type="entry name" value="tRNA_hU_synthase_CS"/>
</dbReference>
<dbReference type="PANTHER" id="PTHR45846:SF1">
    <property type="entry name" value="TRNA-DIHYDROURIDINE(47) SYNTHASE [NAD(P)(+)]-LIKE"/>
    <property type="match status" value="1"/>
</dbReference>
<evidence type="ECO:0000256" key="11">
    <source>
        <dbReference type="ARBA" id="ARBA00048802"/>
    </source>
</evidence>
<dbReference type="SUPFAM" id="SSF51395">
    <property type="entry name" value="FMN-linked oxidoreductases"/>
    <property type="match status" value="1"/>
</dbReference>
<dbReference type="GO" id="GO:0017150">
    <property type="term" value="F:tRNA dihydrouridine synthase activity"/>
    <property type="evidence" value="ECO:0007669"/>
    <property type="project" value="InterPro"/>
</dbReference>
<evidence type="ECO:0000313" key="17">
    <source>
        <dbReference type="Proteomes" id="UP000076577"/>
    </source>
</evidence>
<sequence>MLTIGNIPLKNKVILAPMSGVSDLPFRRIALRYGVGLVVSEMVASEALCTGHPESLMRADGEGINPHIVQLAGKDPHWMGEGARMAEKAGADVIDINMGCPAKKVTSGYSGSALMKDLDHAMTLIEATLEAVSVPVTLKMRLGWDESSINAPELAKRAVDAGVQMITVHGRTRSQFYKGKADWKAIRKVRDVVDVPLVANGDCCSFEDADEMLSQSGADLVMVGRGAYGRPWLPGHIAHYLETGEKRSDLYGEELAELVVGHYDAMLGQYGLEIGVRAFRKHIGWYLDANGSLAQAPQGFMKGLMTSLDREHVRNMLHEWFMKTPMRSAA</sequence>
<evidence type="ECO:0000259" key="15">
    <source>
        <dbReference type="Pfam" id="PF01207"/>
    </source>
</evidence>
<comment type="function">
    <text evidence="2 12">Catalyzes the synthesis of 5,6-dihydrouridine (D), a modified base found in the D-loop of most tRNAs, via the reduction of the C5-C6 double bond in target uridines.</text>
</comment>